<comment type="caution">
    <text evidence="2">The sequence shown here is derived from an EMBL/GenBank/DDBJ whole genome shotgun (WGS) entry which is preliminary data.</text>
</comment>
<evidence type="ECO:0000313" key="2">
    <source>
        <dbReference type="EMBL" id="KAE8675162.1"/>
    </source>
</evidence>
<keyword evidence="3" id="KW-1185">Reference proteome</keyword>
<organism evidence="2 3">
    <name type="scientific">Hibiscus syriacus</name>
    <name type="common">Rose of Sharon</name>
    <dbReference type="NCBI Taxonomy" id="106335"/>
    <lineage>
        <taxon>Eukaryota</taxon>
        <taxon>Viridiplantae</taxon>
        <taxon>Streptophyta</taxon>
        <taxon>Embryophyta</taxon>
        <taxon>Tracheophyta</taxon>
        <taxon>Spermatophyta</taxon>
        <taxon>Magnoliopsida</taxon>
        <taxon>eudicotyledons</taxon>
        <taxon>Gunneridae</taxon>
        <taxon>Pentapetalae</taxon>
        <taxon>rosids</taxon>
        <taxon>malvids</taxon>
        <taxon>Malvales</taxon>
        <taxon>Malvaceae</taxon>
        <taxon>Malvoideae</taxon>
        <taxon>Hibiscus</taxon>
    </lineage>
</organism>
<sequence length="324" mass="35751">MSEFSLTSAKKKTQDLSRPVTFTPTFVNHGFACHHLDNSPESKVSFLLTTYQTLVETLRSKVEDQSDGFGCLEELEAFKIVFETRESPDSVLEMESQGDCFQAVEEAPTGNKGPLAVPENVKPPEITRTETNQVKAVVKIFEDFVVKKDGGENLSSKKRGKEVKSVGVEFNKVDEEKEDEIMTMGNNKISDVIVMGAENGSEHAAKAMVNDKNYNYQTMGSDVWNLGICLGDFETDSISEVEMTSGLKKGKKGGGNNNGGYYHDNEEEEESNRQLCCLQALKLSAGKMNLGMGRPNLVKISKALKGIGWLHHVGSRHGKKKGYH</sequence>
<name>A0A6A2XI42_HIBSY</name>
<reference evidence="2" key="1">
    <citation type="submission" date="2019-09" db="EMBL/GenBank/DDBJ databases">
        <title>Draft genome information of white flower Hibiscus syriacus.</title>
        <authorList>
            <person name="Kim Y.-M."/>
        </authorList>
    </citation>
    <scope>NUCLEOTIDE SEQUENCE [LARGE SCALE GENOMIC DNA]</scope>
    <source>
        <strain evidence="2">YM2019G1</strain>
    </source>
</reference>
<dbReference type="EMBL" id="VEPZ02001405">
    <property type="protein sequence ID" value="KAE8675162.1"/>
    <property type="molecule type" value="Genomic_DNA"/>
</dbReference>
<evidence type="ECO:0000313" key="3">
    <source>
        <dbReference type="Proteomes" id="UP000436088"/>
    </source>
</evidence>
<dbReference type="PANTHER" id="PTHR36760:SF1">
    <property type="entry name" value="ACIDIC LEUCINE-RICH NUCLEAR PHOSPHOPROTEIN 32 FAMILY B PROTEIN"/>
    <property type="match status" value="1"/>
</dbReference>
<dbReference type="AlphaFoldDB" id="A0A6A2XI42"/>
<accession>A0A6A2XI42</accession>
<proteinExistence type="predicted"/>
<dbReference type="Proteomes" id="UP000436088">
    <property type="component" value="Unassembled WGS sequence"/>
</dbReference>
<feature type="region of interest" description="Disordered" evidence="1">
    <location>
        <begin position="247"/>
        <end position="266"/>
    </location>
</feature>
<protein>
    <submittedName>
        <fullName evidence="2">Uncharacterized protein</fullName>
    </submittedName>
</protein>
<evidence type="ECO:0000256" key="1">
    <source>
        <dbReference type="SAM" id="MobiDB-lite"/>
    </source>
</evidence>
<gene>
    <name evidence="2" type="ORF">F3Y22_tig00111693pilonHSYRG00129</name>
</gene>
<dbReference type="PANTHER" id="PTHR36760">
    <property type="entry name" value="ACIDIC LEUCINE-RICH NUCLEAR PHOSPHOPROTEIN 32 FAMILY B PROTEIN"/>
    <property type="match status" value="1"/>
</dbReference>